<dbReference type="EMBL" id="JACQMJ010000008">
    <property type="protein sequence ID" value="MBI4132320.1"/>
    <property type="molecule type" value="Genomic_DNA"/>
</dbReference>
<dbReference type="Gene3D" id="3.20.20.70">
    <property type="entry name" value="Aldolase class I"/>
    <property type="match status" value="1"/>
</dbReference>
<dbReference type="InterPro" id="IPR036732">
    <property type="entry name" value="AFP_Neu5c_C_sf"/>
</dbReference>
<evidence type="ECO:0000313" key="2">
    <source>
        <dbReference type="EMBL" id="MBI4132320.1"/>
    </source>
</evidence>
<name>A0A932YYI1_9BACT</name>
<organism evidence="2 3">
    <name type="scientific">Candidatus Sungiibacteriota bacterium</name>
    <dbReference type="NCBI Taxonomy" id="2750080"/>
    <lineage>
        <taxon>Bacteria</taxon>
        <taxon>Candidatus Sungiibacteriota</taxon>
    </lineage>
</organism>
<dbReference type="Pfam" id="PF08666">
    <property type="entry name" value="SAF"/>
    <property type="match status" value="1"/>
</dbReference>
<dbReference type="PANTHER" id="PTHR42966">
    <property type="entry name" value="N-ACETYLNEURAMINATE SYNTHASE"/>
    <property type="match status" value="1"/>
</dbReference>
<dbReference type="CDD" id="cd11615">
    <property type="entry name" value="SAF_NeuB_like"/>
    <property type="match status" value="1"/>
</dbReference>
<dbReference type="AlphaFoldDB" id="A0A932YYI1"/>
<dbReference type="InterPro" id="IPR057736">
    <property type="entry name" value="SAF_PseI/NeuA/NeuB"/>
</dbReference>
<reference evidence="2" key="1">
    <citation type="submission" date="2020-07" db="EMBL/GenBank/DDBJ databases">
        <title>Huge and variable diversity of episymbiotic CPR bacteria and DPANN archaea in groundwater ecosystems.</title>
        <authorList>
            <person name="He C.Y."/>
            <person name="Keren R."/>
            <person name="Whittaker M."/>
            <person name="Farag I.F."/>
            <person name="Doudna J."/>
            <person name="Cate J.H.D."/>
            <person name="Banfield J.F."/>
        </authorList>
    </citation>
    <scope>NUCLEOTIDE SEQUENCE</scope>
    <source>
        <strain evidence="2">NC_groundwater_1226_Ag_S-0.1um_59_124</strain>
    </source>
</reference>
<dbReference type="SMART" id="SM00858">
    <property type="entry name" value="SAF"/>
    <property type="match status" value="1"/>
</dbReference>
<dbReference type="Gene3D" id="3.90.1210.10">
    <property type="entry name" value="Antifreeze-like/N-acetylneuraminic acid synthase C-terminal domain"/>
    <property type="match status" value="1"/>
</dbReference>
<dbReference type="InterPro" id="IPR013974">
    <property type="entry name" value="SAF"/>
</dbReference>
<dbReference type="PANTHER" id="PTHR42966:SF1">
    <property type="entry name" value="SIALIC ACID SYNTHASE"/>
    <property type="match status" value="1"/>
</dbReference>
<dbReference type="InterPro" id="IPR013132">
    <property type="entry name" value="PseI/NeuA/B-like_N"/>
</dbReference>
<comment type="caution">
    <text evidence="2">The sequence shown here is derived from an EMBL/GenBank/DDBJ whole genome shotgun (WGS) entry which is preliminary data.</text>
</comment>
<accession>A0A932YYI1</accession>
<sequence length="350" mass="37926">MPQAIFIGGKPVGDGHPCFIVAEIGVNHNGDAELAKKLIASAAECGADAVKSQKRTVEDILIRSALEKPYDSPTALAPTYGEHRNKLELGEDAWEALRDFAADRNVIFFASVWDKKSADFLELLGAPAYKIASADLTNLPLLEHIAEKKKPIIMSTGMSTLEEIDEAVETILPRNKDLILMHTVSDYPCAEDKVNLRMIGVLKNRYGLPVGYSGHETGIAIAVAARALGAAVIEKHFTLDRAMPGPDHASSLEPEGLRRVVKYIRVAIDPAMGDGLKRITENELKARAKLAKSVAAKEFIPRGAAIAEHMLAVKGPGTGLKPKYLKTLVGKTAQIDILEDTLIPKEALEW</sequence>
<dbReference type="SUPFAM" id="SSF51269">
    <property type="entry name" value="AFP III-like domain"/>
    <property type="match status" value="1"/>
</dbReference>
<feature type="domain" description="AFP-like" evidence="1">
    <location>
        <begin position="293"/>
        <end position="350"/>
    </location>
</feature>
<dbReference type="GO" id="GO:0047444">
    <property type="term" value="F:N-acylneuraminate-9-phosphate synthase activity"/>
    <property type="evidence" value="ECO:0007669"/>
    <property type="project" value="TreeGrafter"/>
</dbReference>
<evidence type="ECO:0000313" key="3">
    <source>
        <dbReference type="Proteomes" id="UP000704960"/>
    </source>
</evidence>
<dbReference type="PROSITE" id="PS50844">
    <property type="entry name" value="AFP_LIKE"/>
    <property type="match status" value="1"/>
</dbReference>
<dbReference type="InterPro" id="IPR051690">
    <property type="entry name" value="PseI-like"/>
</dbReference>
<gene>
    <name evidence="2" type="ORF">HY474_01675</name>
</gene>
<dbReference type="InterPro" id="IPR006190">
    <property type="entry name" value="SAF_AFP_Neu5Ac"/>
</dbReference>
<dbReference type="GO" id="GO:0016051">
    <property type="term" value="P:carbohydrate biosynthetic process"/>
    <property type="evidence" value="ECO:0007669"/>
    <property type="project" value="InterPro"/>
</dbReference>
<evidence type="ECO:0000259" key="1">
    <source>
        <dbReference type="PROSITE" id="PS50844"/>
    </source>
</evidence>
<dbReference type="SUPFAM" id="SSF51569">
    <property type="entry name" value="Aldolase"/>
    <property type="match status" value="1"/>
</dbReference>
<proteinExistence type="predicted"/>
<dbReference type="Proteomes" id="UP000704960">
    <property type="component" value="Unassembled WGS sequence"/>
</dbReference>
<dbReference type="Pfam" id="PF03102">
    <property type="entry name" value="NeuB"/>
    <property type="match status" value="1"/>
</dbReference>
<protein>
    <submittedName>
        <fullName evidence="2">N-acetylneuraminate synthase family protein</fullName>
    </submittedName>
</protein>
<dbReference type="InterPro" id="IPR013785">
    <property type="entry name" value="Aldolase_TIM"/>
</dbReference>